<dbReference type="Proteomes" id="UP000198775">
    <property type="component" value="Unassembled WGS sequence"/>
</dbReference>
<gene>
    <name evidence="2" type="ORF">SAMN05216388_100976</name>
</gene>
<evidence type="ECO:0000313" key="2">
    <source>
        <dbReference type="EMBL" id="SEO19284.1"/>
    </source>
</evidence>
<organism evidence="2 3">
    <name type="scientific">Halorientalis persicus</name>
    <dbReference type="NCBI Taxonomy" id="1367881"/>
    <lineage>
        <taxon>Archaea</taxon>
        <taxon>Methanobacteriati</taxon>
        <taxon>Methanobacteriota</taxon>
        <taxon>Stenosarchaea group</taxon>
        <taxon>Halobacteria</taxon>
        <taxon>Halobacteriales</taxon>
        <taxon>Haloarculaceae</taxon>
        <taxon>Halorientalis</taxon>
    </lineage>
</organism>
<dbReference type="AlphaFoldDB" id="A0A1H8MPY1"/>
<dbReference type="EMBL" id="FOCX01000009">
    <property type="protein sequence ID" value="SEO19284.1"/>
    <property type="molecule type" value="Genomic_DNA"/>
</dbReference>
<name>A0A1H8MPY1_9EURY</name>
<keyword evidence="1" id="KW-0472">Membrane</keyword>
<proteinExistence type="predicted"/>
<dbReference type="RefSeq" id="WP_092660066.1">
    <property type="nucleotide sequence ID" value="NZ_FOCX01000009.1"/>
</dbReference>
<protein>
    <submittedName>
        <fullName evidence="2">Uncharacterized protein</fullName>
    </submittedName>
</protein>
<evidence type="ECO:0000313" key="3">
    <source>
        <dbReference type="Proteomes" id="UP000198775"/>
    </source>
</evidence>
<keyword evidence="3" id="KW-1185">Reference proteome</keyword>
<keyword evidence="1" id="KW-1133">Transmembrane helix</keyword>
<evidence type="ECO:0000256" key="1">
    <source>
        <dbReference type="SAM" id="Phobius"/>
    </source>
</evidence>
<reference evidence="3" key="1">
    <citation type="submission" date="2016-10" db="EMBL/GenBank/DDBJ databases">
        <authorList>
            <person name="Varghese N."/>
            <person name="Submissions S."/>
        </authorList>
    </citation>
    <scope>NUCLEOTIDE SEQUENCE [LARGE SCALE GENOMIC DNA]</scope>
    <source>
        <strain evidence="3">IBRC-M 10043</strain>
    </source>
</reference>
<sequence length="72" mass="7763">MDELLDVFELDLSELLEGGLQLFVSALLLVVGVVLMIAELLVDGTFIWGAVLTVLGIVAGLFAVVSFFDVFF</sequence>
<feature type="transmembrane region" description="Helical" evidence="1">
    <location>
        <begin position="45"/>
        <end position="68"/>
    </location>
</feature>
<keyword evidence="1" id="KW-0812">Transmembrane</keyword>
<accession>A0A1H8MPY1</accession>
<feature type="transmembrane region" description="Helical" evidence="1">
    <location>
        <begin position="20"/>
        <end position="38"/>
    </location>
</feature>